<evidence type="ECO:0000256" key="1">
    <source>
        <dbReference type="SAM" id="MobiDB-lite"/>
    </source>
</evidence>
<feature type="region of interest" description="Disordered" evidence="1">
    <location>
        <begin position="1"/>
        <end position="63"/>
    </location>
</feature>
<feature type="compositionally biased region" description="Polar residues" evidence="1">
    <location>
        <begin position="1"/>
        <end position="10"/>
    </location>
</feature>
<evidence type="ECO:0000313" key="2">
    <source>
        <dbReference type="EMBL" id="MFB5190542.1"/>
    </source>
</evidence>
<accession>A0ABV5AEC9</accession>
<sequence length="63" mass="6912">MGNDPTSDGNQMHGEARELDTVMDQVSSLQTDGGVSPELPHRPVDQVRPPAPRIVQRRSGVEY</sequence>
<protein>
    <submittedName>
        <fullName evidence="2">Uncharacterized protein</fullName>
    </submittedName>
</protein>
<dbReference type="EMBL" id="JBDXSU010000006">
    <property type="protein sequence ID" value="MFB5190542.1"/>
    <property type="molecule type" value="Genomic_DNA"/>
</dbReference>
<comment type="caution">
    <text evidence="2">The sequence shown here is derived from an EMBL/GenBank/DDBJ whole genome shotgun (WGS) entry which is preliminary data.</text>
</comment>
<dbReference type="Proteomes" id="UP001579974">
    <property type="component" value="Unassembled WGS sequence"/>
</dbReference>
<feature type="compositionally biased region" description="Polar residues" evidence="1">
    <location>
        <begin position="24"/>
        <end position="33"/>
    </location>
</feature>
<organism evidence="2 3">
    <name type="scientific">Alicyclobacillus fastidiosus</name>
    <dbReference type="NCBI Taxonomy" id="392011"/>
    <lineage>
        <taxon>Bacteria</taxon>
        <taxon>Bacillati</taxon>
        <taxon>Bacillota</taxon>
        <taxon>Bacilli</taxon>
        <taxon>Bacillales</taxon>
        <taxon>Alicyclobacillaceae</taxon>
        <taxon>Alicyclobacillus</taxon>
    </lineage>
</organism>
<dbReference type="RefSeq" id="WP_275474835.1">
    <property type="nucleotide sequence ID" value="NZ_CP162940.1"/>
</dbReference>
<name>A0ABV5AEC9_9BACL</name>
<reference evidence="2 3" key="1">
    <citation type="journal article" date="2024" name="Int. J. Mol. Sci.">
        <title>Exploration of Alicyclobacillus spp. Genome in Search of Antibiotic Resistance.</title>
        <authorList>
            <person name="Bucka-Kolendo J."/>
            <person name="Kiousi D.E."/>
            <person name="Dekowska A."/>
            <person name="Mikolajczuk-Szczyrba A."/>
            <person name="Karadedos D.M."/>
            <person name="Michael P."/>
            <person name="Galanis A."/>
            <person name="Sokolowska B."/>
        </authorList>
    </citation>
    <scope>NUCLEOTIDE SEQUENCE [LARGE SCALE GENOMIC DNA]</scope>
    <source>
        <strain evidence="2 3">KKP 3000</strain>
    </source>
</reference>
<proteinExistence type="predicted"/>
<gene>
    <name evidence="2" type="ORF">KKP3000_004013</name>
</gene>
<keyword evidence="3" id="KW-1185">Reference proteome</keyword>
<evidence type="ECO:0000313" key="3">
    <source>
        <dbReference type="Proteomes" id="UP001579974"/>
    </source>
</evidence>